<keyword evidence="7" id="KW-1185">Reference proteome</keyword>
<evidence type="ECO:0000313" key="6">
    <source>
        <dbReference type="EMBL" id="ROT77694.1"/>
    </source>
</evidence>
<comment type="similarity">
    <text evidence="1">Belongs to the type-B carboxylesterase/lipase family.</text>
</comment>
<dbReference type="OrthoDB" id="3200163at2759"/>
<evidence type="ECO:0000313" key="7">
    <source>
        <dbReference type="Proteomes" id="UP000283509"/>
    </source>
</evidence>
<gene>
    <name evidence="6" type="ORF">C7M84_003637</name>
</gene>
<dbReference type="Proteomes" id="UP000283509">
    <property type="component" value="Unassembled WGS sequence"/>
</dbReference>
<evidence type="ECO:0000256" key="4">
    <source>
        <dbReference type="SAM" id="SignalP"/>
    </source>
</evidence>
<proteinExistence type="inferred from homology"/>
<evidence type="ECO:0000259" key="5">
    <source>
        <dbReference type="Pfam" id="PF00135"/>
    </source>
</evidence>
<dbReference type="InterPro" id="IPR019819">
    <property type="entry name" value="Carboxylesterase_B_CS"/>
</dbReference>
<comment type="caution">
    <text evidence="6">The sequence shown here is derived from an EMBL/GenBank/DDBJ whole genome shotgun (WGS) entry which is preliminary data.</text>
</comment>
<evidence type="ECO:0000256" key="2">
    <source>
        <dbReference type="ARBA" id="ARBA00022729"/>
    </source>
</evidence>
<accession>A0A3R7N5C1</accession>
<dbReference type="PANTHER" id="PTHR43903">
    <property type="entry name" value="NEUROLIGIN"/>
    <property type="match status" value="1"/>
</dbReference>
<dbReference type="EMBL" id="QCYY01001493">
    <property type="protein sequence ID" value="ROT77694.1"/>
    <property type="molecule type" value="Genomic_DNA"/>
</dbReference>
<feature type="signal peptide" evidence="4">
    <location>
        <begin position="1"/>
        <end position="23"/>
    </location>
</feature>
<dbReference type="InterPro" id="IPR002018">
    <property type="entry name" value="CarbesteraseB"/>
</dbReference>
<dbReference type="InterPro" id="IPR029058">
    <property type="entry name" value="AB_hydrolase_fold"/>
</dbReference>
<organism evidence="6 7">
    <name type="scientific">Penaeus vannamei</name>
    <name type="common">Whiteleg shrimp</name>
    <name type="synonym">Litopenaeus vannamei</name>
    <dbReference type="NCBI Taxonomy" id="6689"/>
    <lineage>
        <taxon>Eukaryota</taxon>
        <taxon>Metazoa</taxon>
        <taxon>Ecdysozoa</taxon>
        <taxon>Arthropoda</taxon>
        <taxon>Crustacea</taxon>
        <taxon>Multicrustacea</taxon>
        <taxon>Malacostraca</taxon>
        <taxon>Eumalacostraca</taxon>
        <taxon>Eucarida</taxon>
        <taxon>Decapoda</taxon>
        <taxon>Dendrobranchiata</taxon>
        <taxon>Penaeoidea</taxon>
        <taxon>Penaeidae</taxon>
        <taxon>Penaeus</taxon>
    </lineage>
</organism>
<dbReference type="InterPro" id="IPR051093">
    <property type="entry name" value="Neuroligin/BSAL"/>
</dbReference>
<dbReference type="AlphaFoldDB" id="A0A3R7N5C1"/>
<reference evidence="6 7" key="1">
    <citation type="submission" date="2018-04" db="EMBL/GenBank/DDBJ databases">
        <authorList>
            <person name="Zhang X."/>
            <person name="Yuan J."/>
            <person name="Li F."/>
            <person name="Xiang J."/>
        </authorList>
    </citation>
    <scope>NUCLEOTIDE SEQUENCE [LARGE SCALE GENOMIC DNA]</scope>
    <source>
        <tissue evidence="6">Muscle</tissue>
    </source>
</reference>
<name>A0A3R7N5C1_PENVA</name>
<feature type="chain" id="PRO_5018632690" description="Carboxylesterase type B domain-containing protein" evidence="4">
    <location>
        <begin position="24"/>
        <end position="146"/>
    </location>
</feature>
<dbReference type="SUPFAM" id="SSF53474">
    <property type="entry name" value="alpha/beta-Hydrolases"/>
    <property type="match status" value="1"/>
</dbReference>
<evidence type="ECO:0000256" key="3">
    <source>
        <dbReference type="ARBA" id="ARBA00023180"/>
    </source>
</evidence>
<feature type="domain" description="Carboxylesterase type B" evidence="5">
    <location>
        <begin position="27"/>
        <end position="135"/>
    </location>
</feature>
<dbReference type="PROSITE" id="PS00941">
    <property type="entry name" value="CARBOXYLESTERASE_B_2"/>
    <property type="match status" value="1"/>
</dbReference>
<keyword evidence="2 4" id="KW-0732">Signal</keyword>
<sequence length="146" mass="15925">MIPRAWAWLVVLAVAWQPPGTAAAAKTRIVSTKYGQVQGLIRHLGHLLGDVEVFLGVPYASPPIEEGRFTPTNTPTPWEGVLDATTQPQVCPQLLPEPDESYMPRARAQFIRQVTPALANQSEDCLTLNIYTPIMGEESCASGETI</sequence>
<dbReference type="Gene3D" id="3.40.50.1820">
    <property type="entry name" value="alpha/beta hydrolase"/>
    <property type="match status" value="1"/>
</dbReference>
<keyword evidence="3" id="KW-0325">Glycoprotein</keyword>
<dbReference type="Pfam" id="PF00135">
    <property type="entry name" value="COesterase"/>
    <property type="match status" value="1"/>
</dbReference>
<protein>
    <recommendedName>
        <fullName evidence="5">Carboxylesterase type B domain-containing protein</fullName>
    </recommendedName>
</protein>
<evidence type="ECO:0000256" key="1">
    <source>
        <dbReference type="ARBA" id="ARBA00005964"/>
    </source>
</evidence>
<reference evidence="6 7" key="2">
    <citation type="submission" date="2019-01" db="EMBL/GenBank/DDBJ databases">
        <title>The decoding of complex shrimp genome reveals the adaptation for benthos swimmer, frequently molting mechanism and breeding impact on genome.</title>
        <authorList>
            <person name="Sun Y."/>
            <person name="Gao Y."/>
            <person name="Yu Y."/>
        </authorList>
    </citation>
    <scope>NUCLEOTIDE SEQUENCE [LARGE SCALE GENOMIC DNA]</scope>
    <source>
        <tissue evidence="6">Muscle</tissue>
    </source>
</reference>